<dbReference type="GO" id="GO:0003677">
    <property type="term" value="F:DNA binding"/>
    <property type="evidence" value="ECO:0007669"/>
    <property type="project" value="UniProtKB-KW"/>
</dbReference>
<protein>
    <submittedName>
        <fullName evidence="8">NAC domain-containing protein 17-like isoform X1</fullName>
    </submittedName>
</protein>
<dbReference type="GeneID" id="109721042"/>
<keyword evidence="4" id="KW-0539">Nucleus</keyword>
<name>A0A6P5G6T5_ANACO</name>
<proteinExistence type="predicted"/>
<reference evidence="8" key="2">
    <citation type="submission" date="2025-08" db="UniProtKB">
        <authorList>
            <consortium name="RefSeq"/>
        </authorList>
    </citation>
    <scope>IDENTIFICATION</scope>
    <source>
        <tissue evidence="8">Leaf</tissue>
    </source>
</reference>
<dbReference type="Proteomes" id="UP000515123">
    <property type="component" value="Linkage group 15"/>
</dbReference>
<keyword evidence="1" id="KW-0805">Transcription regulation</keyword>
<feature type="region of interest" description="Disordered" evidence="5">
    <location>
        <begin position="329"/>
        <end position="377"/>
    </location>
</feature>
<dbReference type="AlphaFoldDB" id="A0A6P5G6T5"/>
<feature type="compositionally biased region" description="Low complexity" evidence="5">
    <location>
        <begin position="331"/>
        <end position="353"/>
    </location>
</feature>
<keyword evidence="7" id="KW-1185">Reference proteome</keyword>
<feature type="domain" description="NAC" evidence="6">
    <location>
        <begin position="9"/>
        <end position="151"/>
    </location>
</feature>
<feature type="compositionally biased region" description="Polar residues" evidence="5">
    <location>
        <begin position="354"/>
        <end position="366"/>
    </location>
</feature>
<accession>A0A6P5G6T5</accession>
<dbReference type="PANTHER" id="PTHR31744">
    <property type="entry name" value="PROTEIN CUP-SHAPED COTYLEDON 2-RELATED"/>
    <property type="match status" value="1"/>
</dbReference>
<evidence type="ECO:0000313" key="7">
    <source>
        <dbReference type="Proteomes" id="UP000515123"/>
    </source>
</evidence>
<dbReference type="SUPFAM" id="SSF101941">
    <property type="entry name" value="NAC domain"/>
    <property type="match status" value="1"/>
</dbReference>
<dbReference type="InterPro" id="IPR003441">
    <property type="entry name" value="NAC-dom"/>
</dbReference>
<dbReference type="OrthoDB" id="1625833at2759"/>
<evidence type="ECO:0000256" key="3">
    <source>
        <dbReference type="ARBA" id="ARBA00023163"/>
    </source>
</evidence>
<dbReference type="Gene3D" id="2.170.150.80">
    <property type="entry name" value="NAC domain"/>
    <property type="match status" value="1"/>
</dbReference>
<dbReference type="PROSITE" id="PS51005">
    <property type="entry name" value="NAC"/>
    <property type="match status" value="1"/>
</dbReference>
<dbReference type="PANTHER" id="PTHR31744:SF115">
    <property type="entry name" value="NAC DOMAIN CONTAINING PROTEIN 38"/>
    <property type="match status" value="1"/>
</dbReference>
<evidence type="ECO:0000256" key="1">
    <source>
        <dbReference type="ARBA" id="ARBA00023015"/>
    </source>
</evidence>
<evidence type="ECO:0000256" key="2">
    <source>
        <dbReference type="ARBA" id="ARBA00023125"/>
    </source>
</evidence>
<evidence type="ECO:0000259" key="6">
    <source>
        <dbReference type="PROSITE" id="PS51005"/>
    </source>
</evidence>
<sequence>MCPSTPISTLQDINMSSTDEELILYLGGRKVGDPIPANVITDVDPFSIELENSSENVWYLYKLEDQQSPNTENQENNIKVTRTGYWKSMDAHRIPTSAQTVGTKTTLEFYEGQVPSGKRTGWLMHEYQADQKPQGLAAVQDYSSLCRVFRQIDQWPNNDGQNKSLSGDADCDSLGRYLLSLPGQESNFSSQGPLNKSQIVAGDEPSVTNAGSLLNEPRSDHSAEEFNAMFDISNGDYLEINDLLSPDSSSSSSGNSSNRSNKFDELFDADALLRDLVNGCNSQSLQEERTDYRFSRSTLVRSNQVVIRPPQPGSIQSQNSNVVVTASVHGNSSDASSPTTSQASSSTKSHNSNVNRTPPEGSQGNRSPPGPGGSSFGRVAKLGKKYCCFVPF</sequence>
<dbReference type="RefSeq" id="XP_020104034.1">
    <property type="nucleotide sequence ID" value="XM_020248445.1"/>
</dbReference>
<dbReference type="GO" id="GO:0006355">
    <property type="term" value="P:regulation of DNA-templated transcription"/>
    <property type="evidence" value="ECO:0007669"/>
    <property type="project" value="InterPro"/>
</dbReference>
<keyword evidence="2" id="KW-0238">DNA-binding</keyword>
<evidence type="ECO:0000256" key="4">
    <source>
        <dbReference type="ARBA" id="ARBA00023242"/>
    </source>
</evidence>
<evidence type="ECO:0000313" key="8">
    <source>
        <dbReference type="RefSeq" id="XP_020104034.1"/>
    </source>
</evidence>
<dbReference type="InterPro" id="IPR036093">
    <property type="entry name" value="NAC_dom_sf"/>
</dbReference>
<gene>
    <name evidence="8" type="primary">LOC109721042</name>
</gene>
<evidence type="ECO:0000256" key="5">
    <source>
        <dbReference type="SAM" id="MobiDB-lite"/>
    </source>
</evidence>
<organism evidence="7 8">
    <name type="scientific">Ananas comosus</name>
    <name type="common">Pineapple</name>
    <name type="synonym">Ananas ananas</name>
    <dbReference type="NCBI Taxonomy" id="4615"/>
    <lineage>
        <taxon>Eukaryota</taxon>
        <taxon>Viridiplantae</taxon>
        <taxon>Streptophyta</taxon>
        <taxon>Embryophyta</taxon>
        <taxon>Tracheophyta</taxon>
        <taxon>Spermatophyta</taxon>
        <taxon>Magnoliopsida</taxon>
        <taxon>Liliopsida</taxon>
        <taxon>Poales</taxon>
        <taxon>Bromeliaceae</taxon>
        <taxon>Bromelioideae</taxon>
        <taxon>Ananas</taxon>
    </lineage>
</organism>
<reference evidence="7" key="1">
    <citation type="journal article" date="2015" name="Nat. Genet.">
        <title>The pineapple genome and the evolution of CAM photosynthesis.</title>
        <authorList>
            <person name="Ming R."/>
            <person name="VanBuren R."/>
            <person name="Wai C.M."/>
            <person name="Tang H."/>
            <person name="Schatz M.C."/>
            <person name="Bowers J.E."/>
            <person name="Lyons E."/>
            <person name="Wang M.L."/>
            <person name="Chen J."/>
            <person name="Biggers E."/>
            <person name="Zhang J."/>
            <person name="Huang L."/>
            <person name="Zhang L."/>
            <person name="Miao W."/>
            <person name="Zhang J."/>
            <person name="Ye Z."/>
            <person name="Miao C."/>
            <person name="Lin Z."/>
            <person name="Wang H."/>
            <person name="Zhou H."/>
            <person name="Yim W.C."/>
            <person name="Priest H.D."/>
            <person name="Zheng C."/>
            <person name="Woodhouse M."/>
            <person name="Edger P.P."/>
            <person name="Guyot R."/>
            <person name="Guo H.B."/>
            <person name="Guo H."/>
            <person name="Zheng G."/>
            <person name="Singh R."/>
            <person name="Sharma A."/>
            <person name="Min X."/>
            <person name="Zheng Y."/>
            <person name="Lee H."/>
            <person name="Gurtowski J."/>
            <person name="Sedlazeck F.J."/>
            <person name="Harkess A."/>
            <person name="McKain M.R."/>
            <person name="Liao Z."/>
            <person name="Fang J."/>
            <person name="Liu J."/>
            <person name="Zhang X."/>
            <person name="Zhang Q."/>
            <person name="Hu W."/>
            <person name="Qin Y."/>
            <person name="Wang K."/>
            <person name="Chen L.Y."/>
            <person name="Shirley N."/>
            <person name="Lin Y.R."/>
            <person name="Liu L.Y."/>
            <person name="Hernandez A.G."/>
            <person name="Wright C.L."/>
            <person name="Bulone V."/>
            <person name="Tuskan G.A."/>
            <person name="Heath K."/>
            <person name="Zee F."/>
            <person name="Moore P.H."/>
            <person name="Sunkar R."/>
            <person name="Leebens-Mack J.H."/>
            <person name="Mockler T."/>
            <person name="Bennetzen J.L."/>
            <person name="Freeling M."/>
            <person name="Sankoff D."/>
            <person name="Paterson A.H."/>
            <person name="Zhu X."/>
            <person name="Yang X."/>
            <person name="Smith J.A."/>
            <person name="Cushman J.C."/>
            <person name="Paull R.E."/>
            <person name="Yu Q."/>
        </authorList>
    </citation>
    <scope>NUCLEOTIDE SEQUENCE [LARGE SCALE GENOMIC DNA]</scope>
    <source>
        <strain evidence="7">cv. F153</strain>
    </source>
</reference>
<dbReference type="Pfam" id="PF02365">
    <property type="entry name" value="NAM"/>
    <property type="match status" value="1"/>
</dbReference>
<keyword evidence="3" id="KW-0804">Transcription</keyword>